<dbReference type="RefSeq" id="WP_171297236.1">
    <property type="nucleotide sequence ID" value="NZ_CP077622.1"/>
</dbReference>
<accession>A0A7Y3WT25</accession>
<evidence type="ECO:0000313" key="1">
    <source>
        <dbReference type="EMBL" id="NNU76559.1"/>
    </source>
</evidence>
<proteinExistence type="predicted"/>
<gene>
    <name evidence="1" type="ORF">HLQ16_11510</name>
</gene>
<dbReference type="AlphaFoldDB" id="A0A7Y3WT25"/>
<evidence type="ECO:0000313" key="2">
    <source>
        <dbReference type="Proteomes" id="UP000531659"/>
    </source>
</evidence>
<reference evidence="1 2" key="1">
    <citation type="submission" date="2020-05" db="EMBL/GenBank/DDBJ databases">
        <title>Complete genome of Clostridium estertheticum subspecies estertheticum, isolated from Vacuum packed lamb meat from New Zealand imported to Switzerland.</title>
        <authorList>
            <person name="Wambui J."/>
            <person name="Stevens M.J.A."/>
            <person name="Stephan R."/>
        </authorList>
    </citation>
    <scope>NUCLEOTIDE SEQUENCE [LARGE SCALE GENOMIC DNA]</scope>
    <source>
        <strain evidence="1 2">CEST001</strain>
    </source>
</reference>
<protein>
    <submittedName>
        <fullName evidence="1">Uncharacterized protein</fullName>
    </submittedName>
</protein>
<sequence length="275" mass="31648">MSKSSEELEVAIQFIGESYDKIPLDIPKWMIELGIRPGARILHSKGIGSKDRHNKTDVLLILEDSEPLKISAKLSNADYFGNWYGHVRFLEEFGEDSFWKLTKDATNWANWWMERAVAPFVGVSICFGKRSGNTARRFLDIFTPEDILSICRGYGDGNHIANCLYSTSDHPQSLQDLFNKLNPITHESINSMVGEFMIAYRPINPLTEYSNRGKNVYTKFQPYEKSPQMIRVSTAKELFELGEFVEVTPNRVNHNHILNDLYNEYNIFIPKKEKA</sequence>
<dbReference type="EMBL" id="JABEYB010000008">
    <property type="protein sequence ID" value="NNU76559.1"/>
    <property type="molecule type" value="Genomic_DNA"/>
</dbReference>
<organism evidence="1 2">
    <name type="scientific">Clostridium estertheticum</name>
    <dbReference type="NCBI Taxonomy" id="238834"/>
    <lineage>
        <taxon>Bacteria</taxon>
        <taxon>Bacillati</taxon>
        <taxon>Bacillota</taxon>
        <taxon>Clostridia</taxon>
        <taxon>Eubacteriales</taxon>
        <taxon>Clostridiaceae</taxon>
        <taxon>Clostridium</taxon>
    </lineage>
</organism>
<comment type="caution">
    <text evidence="1">The sequence shown here is derived from an EMBL/GenBank/DDBJ whole genome shotgun (WGS) entry which is preliminary data.</text>
</comment>
<dbReference type="Proteomes" id="UP000531659">
    <property type="component" value="Unassembled WGS sequence"/>
</dbReference>
<name>A0A7Y3WT25_9CLOT</name>